<organism evidence="1 2">
    <name type="scientific">Pycnococcus provasolii</name>
    <dbReference type="NCBI Taxonomy" id="41880"/>
    <lineage>
        <taxon>Eukaryota</taxon>
        <taxon>Viridiplantae</taxon>
        <taxon>Chlorophyta</taxon>
        <taxon>Pseudoscourfieldiophyceae</taxon>
        <taxon>Pseudoscourfieldiales</taxon>
        <taxon>Pycnococcaceae</taxon>
        <taxon>Pycnococcus</taxon>
    </lineage>
</organism>
<evidence type="ECO:0008006" key="3">
    <source>
        <dbReference type="Google" id="ProtNLM"/>
    </source>
</evidence>
<reference evidence="1" key="1">
    <citation type="submission" date="2020-10" db="EMBL/GenBank/DDBJ databases">
        <title>Unveiling of a novel bifunctional photoreceptor, Dualchrome1, isolated from a cosmopolitan green alga.</title>
        <authorList>
            <person name="Suzuki S."/>
            <person name="Kawachi M."/>
        </authorList>
    </citation>
    <scope>NUCLEOTIDE SEQUENCE</scope>
    <source>
        <strain evidence="1">NIES 2893</strain>
    </source>
</reference>
<dbReference type="Pfam" id="PF04008">
    <property type="entry name" value="Adenosine_kin"/>
    <property type="match status" value="1"/>
</dbReference>
<comment type="caution">
    <text evidence="1">The sequence shown here is derived from an EMBL/GenBank/DDBJ whole genome shotgun (WGS) entry which is preliminary data.</text>
</comment>
<name>A0A830HFX8_9CHLO</name>
<gene>
    <name evidence="1" type="ORF">PPROV_000475100</name>
</gene>
<dbReference type="PANTHER" id="PTHR36155:SF1">
    <property type="entry name" value="BLL5354 PROTEIN"/>
    <property type="match status" value="1"/>
</dbReference>
<accession>A0A830HFX8</accession>
<evidence type="ECO:0000313" key="2">
    <source>
        <dbReference type="Proteomes" id="UP000660262"/>
    </source>
</evidence>
<sequence>MSTKGSQYDEAFKPDVKIVKIVNPKSLGVIIGTSHFMATPSEIAHSISGAGVEDFGVAFVEASGPQLVRTESSGDPSLLELATENAKRVGAGHAFIVVLGEGVFPVKVLSRIKNLDLVATIHCATNNPLQVVVAASDQGRGIIGIVDGKSPPKGVESVEDAAERQRTVRGLGYH</sequence>
<keyword evidence="2" id="KW-1185">Reference proteome</keyword>
<dbReference type="SUPFAM" id="SSF103165">
    <property type="entry name" value="Ta1353-like"/>
    <property type="match status" value="1"/>
</dbReference>
<dbReference type="OrthoDB" id="10252601at2759"/>
<dbReference type="PANTHER" id="PTHR36155">
    <property type="entry name" value="BLL5354 PROTEIN"/>
    <property type="match status" value="1"/>
</dbReference>
<dbReference type="Proteomes" id="UP000660262">
    <property type="component" value="Unassembled WGS sequence"/>
</dbReference>
<dbReference type="EMBL" id="BNJQ01000011">
    <property type="protein sequence ID" value="GHP06004.1"/>
    <property type="molecule type" value="Genomic_DNA"/>
</dbReference>
<dbReference type="AlphaFoldDB" id="A0A830HFX8"/>
<evidence type="ECO:0000313" key="1">
    <source>
        <dbReference type="EMBL" id="GHP06004.1"/>
    </source>
</evidence>
<protein>
    <recommendedName>
        <fullName evidence="3">Adenosine monophosphate-protein transferase</fullName>
    </recommendedName>
</protein>
<dbReference type="InterPro" id="IPR036902">
    <property type="entry name" value="Ta1353-like_sf"/>
</dbReference>
<dbReference type="Gene3D" id="3.40.1520.10">
    <property type="entry name" value="Ta1353-like"/>
    <property type="match status" value="1"/>
</dbReference>
<dbReference type="InterPro" id="IPR007153">
    <property type="entry name" value="Adenosine_kinase"/>
</dbReference>
<proteinExistence type="predicted"/>